<evidence type="ECO:0000313" key="1">
    <source>
        <dbReference type="EMBL" id="KAJ3543605.1"/>
    </source>
</evidence>
<reference evidence="1" key="1">
    <citation type="submission" date="2022-08" db="EMBL/GenBank/DDBJ databases">
        <title>Genome Sequence of Fusarium decemcellulare.</title>
        <authorList>
            <person name="Buettner E."/>
        </authorList>
    </citation>
    <scope>NUCLEOTIDE SEQUENCE</scope>
    <source>
        <strain evidence="1">Babe19</strain>
    </source>
</reference>
<organism evidence="1 2">
    <name type="scientific">Fusarium decemcellulare</name>
    <dbReference type="NCBI Taxonomy" id="57161"/>
    <lineage>
        <taxon>Eukaryota</taxon>
        <taxon>Fungi</taxon>
        <taxon>Dikarya</taxon>
        <taxon>Ascomycota</taxon>
        <taxon>Pezizomycotina</taxon>
        <taxon>Sordariomycetes</taxon>
        <taxon>Hypocreomycetidae</taxon>
        <taxon>Hypocreales</taxon>
        <taxon>Nectriaceae</taxon>
        <taxon>Fusarium</taxon>
        <taxon>Fusarium decemcellulare species complex</taxon>
    </lineage>
</organism>
<gene>
    <name evidence="1" type="ORF">NM208_g3490</name>
</gene>
<protein>
    <submittedName>
        <fullName evidence="1">Uncharacterized protein</fullName>
    </submittedName>
</protein>
<accession>A0ACC1SP05</accession>
<dbReference type="Proteomes" id="UP001148629">
    <property type="component" value="Unassembled WGS sequence"/>
</dbReference>
<name>A0ACC1SP05_9HYPO</name>
<keyword evidence="2" id="KW-1185">Reference proteome</keyword>
<dbReference type="EMBL" id="JANRMS010000236">
    <property type="protein sequence ID" value="KAJ3543605.1"/>
    <property type="molecule type" value="Genomic_DNA"/>
</dbReference>
<comment type="caution">
    <text evidence="1">The sequence shown here is derived from an EMBL/GenBank/DDBJ whole genome shotgun (WGS) entry which is preliminary data.</text>
</comment>
<evidence type="ECO:0000313" key="2">
    <source>
        <dbReference type="Proteomes" id="UP001148629"/>
    </source>
</evidence>
<sequence>MTDPWHQPIRVIPNPAPIVPRDFPARPSPHLPNLGVIIGRSKRARSFISSLRAKVGHLTARGIAVSLPLGISRVTPSRARCNPSGFLLQKNPGRTTIPFRFTGNGPEPKQHAKSRVFGTMSTGNVRWLSASKDDEAISNGVSFGMPWPKGLYRSGQTFLITANDQVYPLDSREIAFWPDGSLKWTAHSVSGDIPYHESYSIKGGSRPQQKGGISIQRNSGNISASTKLGLKLDFAAKGSTHLFTGLSVDDQLVSSGATIVASINKDSYSTIVKDTVVENATDSRVVIKVSGHVVSDDKVHLPFDVRVYVYSDALPIRIVHSFIHDLDAHEPLTSLGIRFSVPLWDSELYNRHIRLGGSNSGILKEEVQGLSGLRFGPTHQNRLDQTQGRPVNLTENEWEKTPLSSGLAAIPSWNNYCLSQLSSDGFTIKKRTKPGCSWVKVTGGGRADGTAYVGSARHGGLAVGMAEFWERYPTQIDLSDLTKDEGSITTWLYSPLAEPLDTAPYHDGLGLDSYAKQLEALDVTYEDYEPGFVSANGIGRSNELYLRPYKTTPSNQDLSLFSALVRDPPRLVATPEHMHAAGVFHGCWAPDYRILGYTPSQKELSIEKNLDLLFNYYRGQVEQHRWYGFWDYGDVQHSYDTYRHAWRYDVGGYAWDNSELSTDLWFWLYFLHTGRADVFNLAEAMTKHTSEVDMYHSGRFKGFGTRHGVQHFSDSSKQLRISSVIYKRIYYYLTGDERTGDIIQELQECQDALLTLDSHRKVQEHAGIPEGFAMTNIGLDCGPLAASWLTAWERRTEGWTHARDLLIKMLDGLSKLSHGLGNNAILLNPKAGEVRECPPPTPAYAISHLSMLFGFPEIFTELLNYAKDEYPETIQSFRHIWLAYCRAYNGGPEVQVKEFGFEFPSGPGMWRQSHSTLTAIAALEEKSDEMAIAAWDQFLATDGYREDHDWAVIKASPPEYFTSGEEAPWVLTNETAQYGVSAIFNLANIGMYLR</sequence>
<proteinExistence type="predicted"/>